<organism evidence="2 3">
    <name type="scientific">Viridothelium virens</name>
    <name type="common">Speckled blister lichen</name>
    <name type="synonym">Trypethelium virens</name>
    <dbReference type="NCBI Taxonomy" id="1048519"/>
    <lineage>
        <taxon>Eukaryota</taxon>
        <taxon>Fungi</taxon>
        <taxon>Dikarya</taxon>
        <taxon>Ascomycota</taxon>
        <taxon>Pezizomycotina</taxon>
        <taxon>Dothideomycetes</taxon>
        <taxon>Dothideomycetes incertae sedis</taxon>
        <taxon>Trypetheliales</taxon>
        <taxon>Trypetheliaceae</taxon>
        <taxon>Viridothelium</taxon>
    </lineage>
</organism>
<name>A0A6A6GU74_VIRVR</name>
<sequence length="366" mass="39843">MQSLTKPQRLQIYIRRLQSQPCYRNASTASAITPAAPIDQTIHSVPPIARHPPTQPPSHKPPEFRKSQLLRSYASLLRSSPLILLFQHNNIRSVEWMALRREIAVALRKLEETRAKENGTEVDTTISSGIKLQILQTGIFAAALRIVEFYHPEETHQHQPLHPPPPPHPTDPRTQSSTPLPPSSTSPAPKQNTTTSAPPPLYTHDLSPTAHLTVAHHPTRNRPNRHALRHHHGLEPLLSGPLCALTLPSISPPHLSLLLRLLAPSPPAFAAPKRREQPGYHDPAVQAAVAKLLLLGARVEGRGALDRAGTEWVGGLVGGLEGTRAELVRVLQGAGVGIVGALEGAGRAVYGVVEGRRRMLEEGEEG</sequence>
<feature type="region of interest" description="Disordered" evidence="1">
    <location>
        <begin position="154"/>
        <end position="206"/>
    </location>
</feature>
<reference evidence="2" key="1">
    <citation type="journal article" date="2020" name="Stud. Mycol.">
        <title>101 Dothideomycetes genomes: a test case for predicting lifestyles and emergence of pathogens.</title>
        <authorList>
            <person name="Haridas S."/>
            <person name="Albert R."/>
            <person name="Binder M."/>
            <person name="Bloem J."/>
            <person name="Labutti K."/>
            <person name="Salamov A."/>
            <person name="Andreopoulos B."/>
            <person name="Baker S."/>
            <person name="Barry K."/>
            <person name="Bills G."/>
            <person name="Bluhm B."/>
            <person name="Cannon C."/>
            <person name="Castanera R."/>
            <person name="Culley D."/>
            <person name="Daum C."/>
            <person name="Ezra D."/>
            <person name="Gonzalez J."/>
            <person name="Henrissat B."/>
            <person name="Kuo A."/>
            <person name="Liang C."/>
            <person name="Lipzen A."/>
            <person name="Lutzoni F."/>
            <person name="Magnuson J."/>
            <person name="Mondo S."/>
            <person name="Nolan M."/>
            <person name="Ohm R."/>
            <person name="Pangilinan J."/>
            <person name="Park H.-J."/>
            <person name="Ramirez L."/>
            <person name="Alfaro M."/>
            <person name="Sun H."/>
            <person name="Tritt A."/>
            <person name="Yoshinaga Y."/>
            <person name="Zwiers L.-H."/>
            <person name="Turgeon B."/>
            <person name="Goodwin S."/>
            <person name="Spatafora J."/>
            <person name="Crous P."/>
            <person name="Grigoriev I."/>
        </authorList>
    </citation>
    <scope>NUCLEOTIDE SEQUENCE</scope>
    <source>
        <strain evidence="2">Tuck. ex Michener</strain>
    </source>
</reference>
<accession>A0A6A6GU74</accession>
<evidence type="ECO:0000313" key="3">
    <source>
        <dbReference type="Proteomes" id="UP000800092"/>
    </source>
</evidence>
<dbReference type="AlphaFoldDB" id="A0A6A6GU74"/>
<evidence type="ECO:0000256" key="1">
    <source>
        <dbReference type="SAM" id="MobiDB-lite"/>
    </source>
</evidence>
<dbReference type="EMBL" id="ML991871">
    <property type="protein sequence ID" value="KAF2229201.1"/>
    <property type="molecule type" value="Genomic_DNA"/>
</dbReference>
<protein>
    <submittedName>
        <fullName evidence="2">Uncharacterized protein</fullName>
    </submittedName>
</protein>
<dbReference type="InterPro" id="IPR047865">
    <property type="entry name" value="Ribosomal_uL10_bac_type"/>
</dbReference>
<proteinExistence type="predicted"/>
<dbReference type="PANTHER" id="PTHR11560">
    <property type="entry name" value="39S RIBOSOMAL PROTEIN L10, MITOCHONDRIAL"/>
    <property type="match status" value="1"/>
</dbReference>
<feature type="non-terminal residue" evidence="2">
    <location>
        <position position="366"/>
    </location>
</feature>
<gene>
    <name evidence="2" type="ORF">EV356DRAFT_496357</name>
</gene>
<dbReference type="OrthoDB" id="360689at2759"/>
<keyword evidence="3" id="KW-1185">Reference proteome</keyword>
<dbReference type="Proteomes" id="UP000800092">
    <property type="component" value="Unassembled WGS sequence"/>
</dbReference>
<evidence type="ECO:0000313" key="2">
    <source>
        <dbReference type="EMBL" id="KAF2229201.1"/>
    </source>
</evidence>